<accession>A0A371F1T9</accession>
<dbReference type="EMBL" id="QJKJ01010992">
    <property type="protein sequence ID" value="RDX72252.1"/>
    <property type="molecule type" value="Genomic_DNA"/>
</dbReference>
<dbReference type="Proteomes" id="UP000257109">
    <property type="component" value="Unassembled WGS sequence"/>
</dbReference>
<gene>
    <name evidence="2" type="ORF">CR513_48294</name>
</gene>
<organism evidence="2 3">
    <name type="scientific">Mucuna pruriens</name>
    <name type="common">Velvet bean</name>
    <name type="synonym">Dolichos pruriens</name>
    <dbReference type="NCBI Taxonomy" id="157652"/>
    <lineage>
        <taxon>Eukaryota</taxon>
        <taxon>Viridiplantae</taxon>
        <taxon>Streptophyta</taxon>
        <taxon>Embryophyta</taxon>
        <taxon>Tracheophyta</taxon>
        <taxon>Spermatophyta</taxon>
        <taxon>Magnoliopsida</taxon>
        <taxon>eudicotyledons</taxon>
        <taxon>Gunneridae</taxon>
        <taxon>Pentapetalae</taxon>
        <taxon>rosids</taxon>
        <taxon>fabids</taxon>
        <taxon>Fabales</taxon>
        <taxon>Fabaceae</taxon>
        <taxon>Papilionoideae</taxon>
        <taxon>50 kb inversion clade</taxon>
        <taxon>NPAAA clade</taxon>
        <taxon>indigoferoid/millettioid clade</taxon>
        <taxon>Phaseoleae</taxon>
        <taxon>Mucuna</taxon>
    </lineage>
</organism>
<name>A0A371F1T9_MUCPR</name>
<dbReference type="Pfam" id="PF07727">
    <property type="entry name" value="RVT_2"/>
    <property type="match status" value="1"/>
</dbReference>
<reference evidence="2" key="1">
    <citation type="submission" date="2018-05" db="EMBL/GenBank/DDBJ databases">
        <title>Draft genome of Mucuna pruriens seed.</title>
        <authorList>
            <person name="Nnadi N.E."/>
            <person name="Vos R."/>
            <person name="Hasami M.H."/>
            <person name="Devisetty U.K."/>
            <person name="Aguiy J.C."/>
        </authorList>
    </citation>
    <scope>NUCLEOTIDE SEQUENCE [LARGE SCALE GENOMIC DNA]</scope>
    <source>
        <strain evidence="2">JCA_2017</strain>
    </source>
</reference>
<evidence type="ECO:0000313" key="2">
    <source>
        <dbReference type="EMBL" id="RDX72252.1"/>
    </source>
</evidence>
<protein>
    <recommendedName>
        <fullName evidence="1">Reverse transcriptase Ty1/copia-type domain-containing protein</fullName>
    </recommendedName>
</protein>
<feature type="non-terminal residue" evidence="2">
    <location>
        <position position="1"/>
    </location>
</feature>
<evidence type="ECO:0000313" key="3">
    <source>
        <dbReference type="Proteomes" id="UP000257109"/>
    </source>
</evidence>
<dbReference type="InterPro" id="IPR013103">
    <property type="entry name" value="RVT_2"/>
</dbReference>
<evidence type="ECO:0000259" key="1">
    <source>
        <dbReference type="Pfam" id="PF07727"/>
    </source>
</evidence>
<keyword evidence="3" id="KW-1185">Reference proteome</keyword>
<sequence>MMYENLYQDLITKASLEPDGYLEKKLDEDGKVVSNKERLEAIRILLVFVTYKNIKPFQIDVRSAFLNGFIKEVYVKQPTMLKISNILTMF</sequence>
<comment type="caution">
    <text evidence="2">The sequence shown here is derived from an EMBL/GenBank/DDBJ whole genome shotgun (WGS) entry which is preliminary data.</text>
</comment>
<dbReference type="AlphaFoldDB" id="A0A371F1T9"/>
<proteinExistence type="predicted"/>
<feature type="domain" description="Reverse transcriptase Ty1/copia-type" evidence="1">
    <location>
        <begin position="13"/>
        <end position="84"/>
    </location>
</feature>